<dbReference type="Pfam" id="PF20431">
    <property type="entry name" value="E_motif"/>
    <property type="match status" value="1"/>
</dbReference>
<dbReference type="InterPro" id="IPR002885">
    <property type="entry name" value="PPR_rpt"/>
</dbReference>
<dbReference type="PANTHER" id="PTHR47926">
    <property type="entry name" value="PENTATRICOPEPTIDE REPEAT-CONTAINING PROTEIN"/>
    <property type="match status" value="1"/>
</dbReference>
<evidence type="ECO:0000256" key="1">
    <source>
        <dbReference type="ARBA" id="ARBA00022737"/>
    </source>
</evidence>
<dbReference type="PROSITE" id="PS51375">
    <property type="entry name" value="PPR"/>
    <property type="match status" value="4"/>
</dbReference>
<dbReference type="SUPFAM" id="SSF48452">
    <property type="entry name" value="TPR-like"/>
    <property type="match status" value="1"/>
</dbReference>
<dbReference type="InterPro" id="IPR046848">
    <property type="entry name" value="E_motif"/>
</dbReference>
<proteinExistence type="predicted"/>
<dbReference type="PANTHER" id="PTHR47926:SF491">
    <property type="entry name" value="(WILD MALAYSIAN BANANA) HYPOTHETICAL PROTEIN"/>
    <property type="match status" value="1"/>
</dbReference>
<dbReference type="InterPro" id="IPR011990">
    <property type="entry name" value="TPR-like_helical_dom_sf"/>
</dbReference>
<dbReference type="AlphaFoldDB" id="A0A5A7PUC1"/>
<dbReference type="Gene3D" id="1.25.40.10">
    <property type="entry name" value="Tetratricopeptide repeat domain"/>
    <property type="match status" value="4"/>
</dbReference>
<accession>A0A5A7PUC1</accession>
<evidence type="ECO:0000313" key="4">
    <source>
        <dbReference type="Proteomes" id="UP000325081"/>
    </source>
</evidence>
<evidence type="ECO:0000256" key="2">
    <source>
        <dbReference type="PROSITE-ProRule" id="PRU00708"/>
    </source>
</evidence>
<reference evidence="4" key="1">
    <citation type="journal article" date="2019" name="Curr. Biol.">
        <title>Genome Sequence of Striga asiatica Provides Insight into the Evolution of Plant Parasitism.</title>
        <authorList>
            <person name="Yoshida S."/>
            <person name="Kim S."/>
            <person name="Wafula E.K."/>
            <person name="Tanskanen J."/>
            <person name="Kim Y.M."/>
            <person name="Honaas L."/>
            <person name="Yang Z."/>
            <person name="Spallek T."/>
            <person name="Conn C.E."/>
            <person name="Ichihashi Y."/>
            <person name="Cheong K."/>
            <person name="Cui S."/>
            <person name="Der J.P."/>
            <person name="Gundlach H."/>
            <person name="Jiao Y."/>
            <person name="Hori C."/>
            <person name="Ishida J.K."/>
            <person name="Kasahara H."/>
            <person name="Kiba T."/>
            <person name="Kim M.S."/>
            <person name="Koo N."/>
            <person name="Laohavisit A."/>
            <person name="Lee Y.H."/>
            <person name="Lumba S."/>
            <person name="McCourt P."/>
            <person name="Mortimer J.C."/>
            <person name="Mutuku J.M."/>
            <person name="Nomura T."/>
            <person name="Sasaki-Sekimoto Y."/>
            <person name="Seto Y."/>
            <person name="Wang Y."/>
            <person name="Wakatake T."/>
            <person name="Sakakibara H."/>
            <person name="Demura T."/>
            <person name="Yamaguchi S."/>
            <person name="Yoneyama K."/>
            <person name="Manabe R.I."/>
            <person name="Nelson D.C."/>
            <person name="Schulman A.H."/>
            <person name="Timko M.P."/>
            <person name="dePamphilis C.W."/>
            <person name="Choi D."/>
            <person name="Shirasu K."/>
        </authorList>
    </citation>
    <scope>NUCLEOTIDE SEQUENCE [LARGE SCALE GENOMIC DNA]</scope>
    <source>
        <strain evidence="4">cv. UVA1</strain>
    </source>
</reference>
<dbReference type="InterPro" id="IPR046960">
    <property type="entry name" value="PPR_At4g14850-like_plant"/>
</dbReference>
<dbReference type="OrthoDB" id="622408at2759"/>
<dbReference type="Proteomes" id="UP000325081">
    <property type="component" value="Unassembled WGS sequence"/>
</dbReference>
<protein>
    <submittedName>
        <fullName evidence="3">Pentatricopeptide repeat-containing protein</fullName>
    </submittedName>
</protein>
<comment type="caution">
    <text evidence="3">The sequence shown here is derived from an EMBL/GenBank/DDBJ whole genome shotgun (WGS) entry which is preliminary data.</text>
</comment>
<dbReference type="Pfam" id="PF01535">
    <property type="entry name" value="PPR"/>
    <property type="match status" value="4"/>
</dbReference>
<feature type="repeat" description="PPR" evidence="2">
    <location>
        <begin position="80"/>
        <end position="114"/>
    </location>
</feature>
<evidence type="ECO:0000313" key="3">
    <source>
        <dbReference type="EMBL" id="GER36236.1"/>
    </source>
</evidence>
<dbReference type="Pfam" id="PF13041">
    <property type="entry name" value="PPR_2"/>
    <property type="match status" value="1"/>
</dbReference>
<dbReference type="NCBIfam" id="TIGR00756">
    <property type="entry name" value="PPR"/>
    <property type="match status" value="5"/>
</dbReference>
<dbReference type="FunFam" id="1.25.40.10:FF:000090">
    <property type="entry name" value="Pentatricopeptide repeat-containing protein, chloroplastic"/>
    <property type="match status" value="1"/>
</dbReference>
<feature type="repeat" description="PPR" evidence="2">
    <location>
        <begin position="181"/>
        <end position="215"/>
    </location>
</feature>
<dbReference type="FunFam" id="1.25.40.10:FF:000427">
    <property type="entry name" value="Pentatricopeptide repeat-containing protein chloroplastic"/>
    <property type="match status" value="1"/>
</dbReference>
<dbReference type="GO" id="GO:0003723">
    <property type="term" value="F:RNA binding"/>
    <property type="evidence" value="ECO:0007669"/>
    <property type="project" value="InterPro"/>
</dbReference>
<name>A0A5A7PUC1_STRAF</name>
<gene>
    <name evidence="3" type="ORF">STAS_12568</name>
</gene>
<dbReference type="GO" id="GO:0009451">
    <property type="term" value="P:RNA modification"/>
    <property type="evidence" value="ECO:0007669"/>
    <property type="project" value="InterPro"/>
</dbReference>
<feature type="repeat" description="PPR" evidence="2">
    <location>
        <begin position="253"/>
        <end position="283"/>
    </location>
</feature>
<keyword evidence="4" id="KW-1185">Reference proteome</keyword>
<organism evidence="3 4">
    <name type="scientific">Striga asiatica</name>
    <name type="common">Asiatic witchweed</name>
    <name type="synonym">Buchnera asiatica</name>
    <dbReference type="NCBI Taxonomy" id="4170"/>
    <lineage>
        <taxon>Eukaryota</taxon>
        <taxon>Viridiplantae</taxon>
        <taxon>Streptophyta</taxon>
        <taxon>Embryophyta</taxon>
        <taxon>Tracheophyta</taxon>
        <taxon>Spermatophyta</taxon>
        <taxon>Magnoliopsida</taxon>
        <taxon>eudicotyledons</taxon>
        <taxon>Gunneridae</taxon>
        <taxon>Pentapetalae</taxon>
        <taxon>asterids</taxon>
        <taxon>lamiids</taxon>
        <taxon>Lamiales</taxon>
        <taxon>Orobanchaceae</taxon>
        <taxon>Buchnereae</taxon>
        <taxon>Striga</taxon>
    </lineage>
</organism>
<feature type="repeat" description="PPR" evidence="2">
    <location>
        <begin position="284"/>
        <end position="318"/>
    </location>
</feature>
<keyword evidence="1" id="KW-0677">Repeat</keyword>
<sequence>MKLFKYRRCSSVKPTTLHYRTFSHFNESPSAQFLALQPHRPISDDPKAIAAQVSASTNIKQLRRIFCRIIRTHLLHLHPHPFHYNTIARVYSRLESPHEALRVLSAMRRAGLRPDSFTLPIVLKSAGQLSDRPLAEQVHGTSFKLGLDKDMYCESGLISAYSKGGRFESARKVFDESTERKLGSWNAIIAGLSQGARARDAVHMFLTMMRNGFSPDDVTMVSVTSACGNLGDLGLAFQLHKCVFQAKNPEKPDTLMNNSVIDMYGKCGRMDLAYNVFIKMEEKNVSSWTSMIVGYAAQGHVGEALDCFARMRQENVGPNHVTFVGVLTACVHGGLVKEGKYYYRMMREEYGLEPRLAHYGCMVDLLGRAGLLGEARRMVEGMPMRANAPVLGCLMGACEKHGDVEIGRWVADKLVELEPENEGAFVVLANIYADQGQWGQVERLRGIIKERKLAKLPAYSSI</sequence>
<dbReference type="EMBL" id="BKCP01005084">
    <property type="protein sequence ID" value="GER36236.1"/>
    <property type="molecule type" value="Genomic_DNA"/>
</dbReference>